<evidence type="ECO:0000313" key="2">
    <source>
        <dbReference type="Proteomes" id="UP000275368"/>
    </source>
</evidence>
<dbReference type="RefSeq" id="WP_125655555.1">
    <property type="nucleotide sequence ID" value="NZ_AP019308.1"/>
</dbReference>
<dbReference type="Pfam" id="PF01903">
    <property type="entry name" value="CbiX"/>
    <property type="match status" value="2"/>
</dbReference>
<dbReference type="PANTHER" id="PTHR33542:SF3">
    <property type="entry name" value="SIROHYDROCHLORIN FERROCHELATASE, CHLOROPLASTIC"/>
    <property type="match status" value="1"/>
</dbReference>
<gene>
    <name evidence="1" type="ORF">Back11_18320</name>
</gene>
<dbReference type="CDD" id="cd03416">
    <property type="entry name" value="CbiX_SirB_N"/>
    <property type="match status" value="1"/>
</dbReference>
<name>A0A3G9INN1_9BACL</name>
<dbReference type="OrthoDB" id="9797895at2"/>
<reference evidence="1 2" key="1">
    <citation type="submission" date="2018-11" db="EMBL/GenBank/DDBJ databases">
        <title>Complete genome sequence of Paenibacillus baekrokdamisoli strain KCTC 33723.</title>
        <authorList>
            <person name="Kang S.W."/>
            <person name="Lee K.C."/>
            <person name="Kim K.K."/>
            <person name="Kim J.S."/>
            <person name="Kim D.S."/>
            <person name="Ko S.H."/>
            <person name="Yang S.H."/>
            <person name="Lee J.S."/>
        </authorList>
    </citation>
    <scope>NUCLEOTIDE SEQUENCE [LARGE SCALE GENOMIC DNA]</scope>
    <source>
        <strain evidence="1 2">KCTC 33723</strain>
    </source>
</reference>
<dbReference type="SUPFAM" id="SSF53800">
    <property type="entry name" value="Chelatase"/>
    <property type="match status" value="1"/>
</dbReference>
<dbReference type="CDD" id="cd03414">
    <property type="entry name" value="CbiX_SirB_C"/>
    <property type="match status" value="1"/>
</dbReference>
<dbReference type="Proteomes" id="UP000275368">
    <property type="component" value="Chromosome"/>
</dbReference>
<organism evidence="1 2">
    <name type="scientific">Paenibacillus baekrokdamisoli</name>
    <dbReference type="NCBI Taxonomy" id="1712516"/>
    <lineage>
        <taxon>Bacteria</taxon>
        <taxon>Bacillati</taxon>
        <taxon>Bacillota</taxon>
        <taxon>Bacilli</taxon>
        <taxon>Bacillales</taxon>
        <taxon>Paenibacillaceae</taxon>
        <taxon>Paenibacillus</taxon>
    </lineage>
</organism>
<dbReference type="PANTHER" id="PTHR33542">
    <property type="entry name" value="SIROHYDROCHLORIN FERROCHELATASE, CHLOROPLASTIC"/>
    <property type="match status" value="1"/>
</dbReference>
<dbReference type="KEGG" id="pbk:Back11_18320"/>
<dbReference type="InterPro" id="IPR002762">
    <property type="entry name" value="CbiX-like"/>
</dbReference>
<keyword evidence="2" id="KW-1185">Reference proteome</keyword>
<dbReference type="InterPro" id="IPR050963">
    <property type="entry name" value="Sirohydro_Cobaltochel/CbiX"/>
</dbReference>
<proteinExistence type="predicted"/>
<dbReference type="GO" id="GO:0016829">
    <property type="term" value="F:lyase activity"/>
    <property type="evidence" value="ECO:0007669"/>
    <property type="project" value="InterPro"/>
</dbReference>
<dbReference type="Gene3D" id="3.40.50.1400">
    <property type="match status" value="2"/>
</dbReference>
<sequence length="378" mass="43351">MEAILLIGHGSRVSEGNEELLRFAESVKEQAQGKWVETCFLEFASPNIPQGIARCIEAGATRVVLVPIILFGAGHSKIHIPAEIDHAKLKYPSVEFAYGRPIGIHQKVLDILSTRLSEAGYKNDLPEGERDPVTAVLLLGRGSSDGDANSDFLKMSRLLWEQVPVKWVESSFIGVTEPTFSDGLERCKLLGAKKIYILPYFLFTGVLIKRIEELTEEFAQLNPHIQVKLAGYFGFHPGLIDLLLDRVEEAFVGRAVMNCDMCKYRKIAAEGLEHHHHHDDHDHGHGHGHDHHHDEHDRSHDHHNHDHYDHNHNHNHDEHSHDHNYNHDHCHDHNHDHSHDHHDDHHHDDLDHHKHDDDHKHEQHDREEHAEKNKETAS</sequence>
<dbReference type="EMBL" id="AP019308">
    <property type="protein sequence ID" value="BBH20487.1"/>
    <property type="molecule type" value="Genomic_DNA"/>
</dbReference>
<protein>
    <submittedName>
        <fullName evidence="1">Uncharacterized protein</fullName>
    </submittedName>
</protein>
<evidence type="ECO:0000313" key="1">
    <source>
        <dbReference type="EMBL" id="BBH20487.1"/>
    </source>
</evidence>
<dbReference type="AlphaFoldDB" id="A0A3G9INN1"/>
<accession>A0A3G9INN1</accession>